<dbReference type="Pfam" id="PF00072">
    <property type="entry name" value="Response_reg"/>
    <property type="match status" value="1"/>
</dbReference>
<dbReference type="NCBIfam" id="TIGR00229">
    <property type="entry name" value="sensory_box"/>
    <property type="match status" value="2"/>
</dbReference>
<dbReference type="Proteomes" id="UP000094379">
    <property type="component" value="Unassembled WGS sequence"/>
</dbReference>
<dbReference type="AlphaFoldDB" id="A0A1E3GSB0"/>
<evidence type="ECO:0000259" key="7">
    <source>
        <dbReference type="PROSITE" id="PS50110"/>
    </source>
</evidence>
<proteinExistence type="predicted"/>
<comment type="catalytic activity">
    <reaction evidence="1">
        <text>ATP + protein L-histidine = ADP + protein N-phospho-L-histidine.</text>
        <dbReference type="EC" id="2.7.13.3"/>
    </reaction>
</comment>
<evidence type="ECO:0000256" key="1">
    <source>
        <dbReference type="ARBA" id="ARBA00000085"/>
    </source>
</evidence>
<dbReference type="EC" id="2.7.13.3" evidence="2"/>
<feature type="transmembrane region" description="Helical" evidence="5">
    <location>
        <begin position="12"/>
        <end position="27"/>
    </location>
</feature>
<dbReference type="PATRIC" id="fig|291169.3.peg.1340"/>
<evidence type="ECO:0000313" key="10">
    <source>
        <dbReference type="EMBL" id="ODN66940.1"/>
    </source>
</evidence>
<dbReference type="InterPro" id="IPR003661">
    <property type="entry name" value="HisK_dim/P_dom"/>
</dbReference>
<dbReference type="InterPro" id="IPR036097">
    <property type="entry name" value="HisK_dim/P_sf"/>
</dbReference>
<dbReference type="InterPro" id="IPR003594">
    <property type="entry name" value="HATPase_dom"/>
</dbReference>
<keyword evidence="3 4" id="KW-0597">Phosphoprotein</keyword>
<evidence type="ECO:0000256" key="4">
    <source>
        <dbReference type="PROSITE-ProRule" id="PRU00169"/>
    </source>
</evidence>
<dbReference type="SMART" id="SM00086">
    <property type="entry name" value="PAC"/>
    <property type="match status" value="3"/>
</dbReference>
<dbReference type="FunFam" id="3.30.450.20:FF:000099">
    <property type="entry name" value="Sensory box sensor histidine kinase"/>
    <property type="match status" value="1"/>
</dbReference>
<organism evidence="10 11">
    <name type="scientific">Methylophaga muralis</name>
    <dbReference type="NCBI Taxonomy" id="291169"/>
    <lineage>
        <taxon>Bacteria</taxon>
        <taxon>Pseudomonadati</taxon>
        <taxon>Pseudomonadota</taxon>
        <taxon>Gammaproteobacteria</taxon>
        <taxon>Thiotrichales</taxon>
        <taxon>Piscirickettsiaceae</taxon>
        <taxon>Methylophaga</taxon>
    </lineage>
</organism>
<feature type="domain" description="PAS" evidence="8">
    <location>
        <begin position="479"/>
        <end position="536"/>
    </location>
</feature>
<gene>
    <name evidence="10" type="ORF">A9E74_01334</name>
</gene>
<evidence type="ECO:0000259" key="6">
    <source>
        <dbReference type="PROSITE" id="PS50109"/>
    </source>
</evidence>
<dbReference type="InterPro" id="IPR005467">
    <property type="entry name" value="His_kinase_dom"/>
</dbReference>
<dbReference type="Gene3D" id="3.40.50.2300">
    <property type="match status" value="1"/>
</dbReference>
<protein>
    <recommendedName>
        <fullName evidence="2">histidine kinase</fullName>
        <ecNumber evidence="2">2.7.13.3</ecNumber>
    </recommendedName>
</protein>
<dbReference type="SMART" id="SM00387">
    <property type="entry name" value="HATPase_c"/>
    <property type="match status" value="1"/>
</dbReference>
<dbReference type="Gene3D" id="3.30.565.10">
    <property type="entry name" value="Histidine kinase-like ATPase, C-terminal domain"/>
    <property type="match status" value="1"/>
</dbReference>
<dbReference type="PROSITE" id="PS50112">
    <property type="entry name" value="PAS"/>
    <property type="match status" value="1"/>
</dbReference>
<dbReference type="PANTHER" id="PTHR43065:SF49">
    <property type="entry name" value="HISTIDINE KINASE"/>
    <property type="match status" value="1"/>
</dbReference>
<dbReference type="Pfam" id="PF02518">
    <property type="entry name" value="HATPase_c"/>
    <property type="match status" value="1"/>
</dbReference>
<dbReference type="SMART" id="SM00091">
    <property type="entry name" value="PAS"/>
    <property type="match status" value="4"/>
</dbReference>
<dbReference type="CDD" id="cd00130">
    <property type="entry name" value="PAS"/>
    <property type="match status" value="2"/>
</dbReference>
<feature type="domain" description="Histidine kinase" evidence="6">
    <location>
        <begin position="623"/>
        <end position="846"/>
    </location>
</feature>
<dbReference type="STRING" id="291169.A9E74_01334"/>
<dbReference type="SUPFAM" id="SSF52172">
    <property type="entry name" value="CheY-like"/>
    <property type="match status" value="1"/>
</dbReference>
<dbReference type="PROSITE" id="PS50109">
    <property type="entry name" value="HIS_KIN"/>
    <property type="match status" value="1"/>
</dbReference>
<feature type="domain" description="PAC" evidence="9">
    <location>
        <begin position="313"/>
        <end position="365"/>
    </location>
</feature>
<dbReference type="InterPro" id="IPR011006">
    <property type="entry name" value="CheY-like_superfamily"/>
</dbReference>
<feature type="domain" description="PAC" evidence="9">
    <location>
        <begin position="556"/>
        <end position="610"/>
    </location>
</feature>
<name>A0A1E3GSB0_9GAMM</name>
<dbReference type="InterPro" id="IPR001789">
    <property type="entry name" value="Sig_transdc_resp-reg_receiver"/>
</dbReference>
<dbReference type="SMART" id="SM00388">
    <property type="entry name" value="HisKA"/>
    <property type="match status" value="1"/>
</dbReference>
<dbReference type="Pfam" id="PF08447">
    <property type="entry name" value="PAS_3"/>
    <property type="match status" value="1"/>
</dbReference>
<sequence>MNQTMSRLLNSRLFDWLIFLLLIIVFVTDRYTIAGFAHGVLYAPILMLSGLGKSLRRLTITFILCVILIWAGSLIMPISFDSLLKTQFIANRILATLALMTIFLLSSFTIRSQQQQTKSQQQLKLAAGIAKLGYWQLDNSGHLQLSPEAARLIHQPGHSNISQQHFVSLFIAQQQNTLNQALNNSLSHQAPLDGEFSMIGTDGPHRIRIMAHHDARLPTQIQGVIQDVNDSKLVEANLAEAQRRSHYMAESTHQFMWTVTAEGSIDSVSELTVAFFGKPAAHVRQHWIELLHPEDQARVQERWLYSIKTGDAYSDEYRLRRFDNEYIWFLAQASPIRNEQGQITKWYGSSININQIKMLQQQSETLSLQLQNTLDSITDAFFTLNSNLRFNYVNNQAVTLLNTPRSILLNDKGIENTDIDPTGAMLKKLSLALAQQQVISFEHFYEAKQLWLDIKIYPSSKGLTVYLRDITRQRRESEELKLLRSAVSQLNDVVIITEAPRYAHEKPNIVFVNSAFERITGYNRQEVIGKTLNILHGPKTEKNELNKIKLAYKTWQPIRAQLTQYHKSGREIVLELNSVPIGLTAGWYTHWVSVERDITEEIHIQKQLQLAQRMEAIGQLTGGIAHDFNNLLTVITGNSELLIDELSEKPSLQPLARLISSAAERGAGLTRNLLAFARRQPLSPEAVNINMLIRNMEALLRSSLGNKYQLDLNLSSDIWPVMIDPVQLESSLLNLTLNARDAMPDGGKLMISTERFILLNPDTSSQNEMAAGEYVKIDVMDNGDGIPQDLLDKVFEPFFTTKPTGKGSGLGLSMVFGFIKQSGGNIEVQSEHGHGTRFQLFLPHTDTVSPAAILHDIEAPMPLQNSQQTILVVEDNDLVRQYAISQLRDAGYQVLAAADGHQALNWLASAQQIDLLFTDVLMPGGLSGYELAQQAKQLRKNLPVLYTSGYTEKALTDEEIQNGSIAILNKPYHRAALLNRVAQMLTYKS</sequence>
<dbReference type="InterPro" id="IPR004358">
    <property type="entry name" value="Sig_transdc_His_kin-like_C"/>
</dbReference>
<accession>A0A1E3GSB0</accession>
<dbReference type="PROSITE" id="PS50113">
    <property type="entry name" value="PAC"/>
    <property type="match status" value="2"/>
</dbReference>
<dbReference type="InterPro" id="IPR000014">
    <property type="entry name" value="PAS"/>
</dbReference>
<dbReference type="InterPro" id="IPR035965">
    <property type="entry name" value="PAS-like_dom_sf"/>
</dbReference>
<dbReference type="Pfam" id="PF13426">
    <property type="entry name" value="PAS_9"/>
    <property type="match status" value="1"/>
</dbReference>
<keyword evidence="11" id="KW-1185">Reference proteome</keyword>
<comment type="caution">
    <text evidence="10">The sequence shown here is derived from an EMBL/GenBank/DDBJ whole genome shotgun (WGS) entry which is preliminary data.</text>
</comment>
<evidence type="ECO:0000256" key="2">
    <source>
        <dbReference type="ARBA" id="ARBA00012438"/>
    </source>
</evidence>
<dbReference type="SUPFAM" id="SSF47384">
    <property type="entry name" value="Homodimeric domain of signal transducing histidine kinase"/>
    <property type="match status" value="1"/>
</dbReference>
<dbReference type="GO" id="GO:0000155">
    <property type="term" value="F:phosphorelay sensor kinase activity"/>
    <property type="evidence" value="ECO:0007669"/>
    <property type="project" value="InterPro"/>
</dbReference>
<evidence type="ECO:0000259" key="9">
    <source>
        <dbReference type="PROSITE" id="PS50113"/>
    </source>
</evidence>
<dbReference type="SMART" id="SM00448">
    <property type="entry name" value="REC"/>
    <property type="match status" value="1"/>
</dbReference>
<dbReference type="PROSITE" id="PS50110">
    <property type="entry name" value="RESPONSE_REGULATORY"/>
    <property type="match status" value="1"/>
</dbReference>
<keyword evidence="5" id="KW-0812">Transmembrane</keyword>
<dbReference type="InterPro" id="IPR036890">
    <property type="entry name" value="HATPase_C_sf"/>
</dbReference>
<dbReference type="InterPro" id="IPR013655">
    <property type="entry name" value="PAS_fold_3"/>
</dbReference>
<dbReference type="PRINTS" id="PR00344">
    <property type="entry name" value="BCTRLSENSOR"/>
</dbReference>
<reference evidence="10 11" key="1">
    <citation type="submission" date="2016-07" db="EMBL/GenBank/DDBJ databases">
        <title>Draft Genome Sequence of Methylophaga muralis Bur 1.</title>
        <authorList>
            <person name="Vasilenko O.V."/>
            <person name="Doronina N.V."/>
            <person name="Shmareva M.N."/>
            <person name="Tarlachkov S.V."/>
            <person name="Mustakhimov I."/>
            <person name="Trotsenko Y.A."/>
        </authorList>
    </citation>
    <scope>NUCLEOTIDE SEQUENCE [LARGE SCALE GENOMIC DNA]</scope>
    <source>
        <strain evidence="10 11">Bur 1</strain>
    </source>
</reference>
<dbReference type="SUPFAM" id="SSF55874">
    <property type="entry name" value="ATPase domain of HSP90 chaperone/DNA topoisomerase II/histidine kinase"/>
    <property type="match status" value="1"/>
</dbReference>
<evidence type="ECO:0000256" key="3">
    <source>
        <dbReference type="ARBA" id="ARBA00022553"/>
    </source>
</evidence>
<dbReference type="InterPro" id="IPR000700">
    <property type="entry name" value="PAS-assoc_C"/>
</dbReference>
<dbReference type="CDD" id="cd00082">
    <property type="entry name" value="HisKA"/>
    <property type="match status" value="1"/>
</dbReference>
<evidence type="ECO:0000256" key="5">
    <source>
        <dbReference type="SAM" id="Phobius"/>
    </source>
</evidence>
<feature type="domain" description="Response regulatory" evidence="7">
    <location>
        <begin position="869"/>
        <end position="985"/>
    </location>
</feature>
<dbReference type="EMBL" id="MCRI01000011">
    <property type="protein sequence ID" value="ODN66940.1"/>
    <property type="molecule type" value="Genomic_DNA"/>
</dbReference>
<feature type="transmembrane region" description="Helical" evidence="5">
    <location>
        <begin position="58"/>
        <end position="80"/>
    </location>
</feature>
<dbReference type="Gene3D" id="3.30.450.20">
    <property type="entry name" value="PAS domain"/>
    <property type="match status" value="4"/>
</dbReference>
<feature type="transmembrane region" description="Helical" evidence="5">
    <location>
        <begin position="92"/>
        <end position="110"/>
    </location>
</feature>
<dbReference type="SUPFAM" id="SSF55785">
    <property type="entry name" value="PYP-like sensor domain (PAS domain)"/>
    <property type="match status" value="4"/>
</dbReference>
<dbReference type="Pfam" id="PF00512">
    <property type="entry name" value="HisKA"/>
    <property type="match status" value="1"/>
</dbReference>
<dbReference type="CDD" id="cd18161">
    <property type="entry name" value="REC_hyHK_blue-like"/>
    <property type="match status" value="1"/>
</dbReference>
<keyword evidence="5" id="KW-0472">Membrane</keyword>
<feature type="modified residue" description="4-aspartylphosphate" evidence="4">
    <location>
        <position position="919"/>
    </location>
</feature>
<dbReference type="InterPro" id="IPR001610">
    <property type="entry name" value="PAC"/>
</dbReference>
<dbReference type="PANTHER" id="PTHR43065">
    <property type="entry name" value="SENSOR HISTIDINE KINASE"/>
    <property type="match status" value="1"/>
</dbReference>
<dbReference type="Gene3D" id="1.10.287.130">
    <property type="match status" value="1"/>
</dbReference>
<evidence type="ECO:0000313" key="11">
    <source>
        <dbReference type="Proteomes" id="UP000094379"/>
    </source>
</evidence>
<keyword evidence="5" id="KW-1133">Transmembrane helix</keyword>
<evidence type="ECO:0000259" key="8">
    <source>
        <dbReference type="PROSITE" id="PS50112"/>
    </source>
</evidence>